<name>A0ABS7EUB0_9FLAO</name>
<evidence type="ECO:0000313" key="2">
    <source>
        <dbReference type="EMBL" id="MBW8201125.1"/>
    </source>
</evidence>
<reference evidence="2 3" key="1">
    <citation type="submission" date="2021-08" db="EMBL/GenBank/DDBJ databases">
        <title>Muricauda profundi sp. nov., a marine bacterium isolated from deep seawater of the Mariana Trench.</title>
        <authorList>
            <person name="Wei Y."/>
        </authorList>
    </citation>
    <scope>NUCLEOTIDE SEQUENCE [LARGE SCALE GENOMIC DNA]</scope>
    <source>
        <strain evidence="2 3">W52</strain>
    </source>
</reference>
<dbReference type="Pfam" id="PF07929">
    <property type="entry name" value="PRiA4_ORF3"/>
    <property type="match status" value="1"/>
</dbReference>
<protein>
    <submittedName>
        <fullName evidence="2">Plasmid pRiA4b ORF-3 family protein</fullName>
    </submittedName>
</protein>
<gene>
    <name evidence="2" type="ORF">K1F36_14950</name>
</gene>
<dbReference type="InterPro" id="IPR012912">
    <property type="entry name" value="Plasmid_pRiA4b_Orf3-like"/>
</dbReference>
<feature type="domain" description="Plasmid pRiA4b Orf3-like" evidence="1">
    <location>
        <begin position="6"/>
        <end position="51"/>
    </location>
</feature>
<organism evidence="2 3">
    <name type="scientific">Flagellimonas abyssi</name>
    <dbReference type="NCBI Taxonomy" id="2864871"/>
    <lineage>
        <taxon>Bacteria</taxon>
        <taxon>Pseudomonadati</taxon>
        <taxon>Bacteroidota</taxon>
        <taxon>Flavobacteriia</taxon>
        <taxon>Flavobacteriales</taxon>
        <taxon>Flavobacteriaceae</taxon>
        <taxon>Flagellimonas</taxon>
    </lineage>
</organism>
<keyword evidence="3" id="KW-1185">Reference proteome</keyword>
<evidence type="ECO:0000259" key="1">
    <source>
        <dbReference type="Pfam" id="PF07929"/>
    </source>
</evidence>
<proteinExistence type="predicted"/>
<accession>A0ABS7EUB0</accession>
<comment type="caution">
    <text evidence="2">The sequence shown here is derived from an EMBL/GenBank/DDBJ whole genome shotgun (WGS) entry which is preliminary data.</text>
</comment>
<evidence type="ECO:0000313" key="3">
    <source>
        <dbReference type="Proteomes" id="UP001196136"/>
    </source>
</evidence>
<dbReference type="EMBL" id="JAHZSV010000024">
    <property type="protein sequence ID" value="MBW8201125.1"/>
    <property type="molecule type" value="Genomic_DNA"/>
</dbReference>
<dbReference type="Proteomes" id="UP001196136">
    <property type="component" value="Unassembled WGS sequence"/>
</dbReference>
<sequence>MRPTIPFPICCDGALNRSLEDVAVYQVFYDFLKIMENRKHAEDKETKAWAYGR</sequence>